<gene>
    <name evidence="1" type="ORF">ENS31_01945</name>
</gene>
<name>A0A7V3E6I5_9BACT</name>
<comment type="caution">
    <text evidence="1">The sequence shown here is derived from an EMBL/GenBank/DDBJ whole genome shotgun (WGS) entry which is preliminary data.</text>
</comment>
<evidence type="ECO:0000313" key="1">
    <source>
        <dbReference type="EMBL" id="HFI90273.1"/>
    </source>
</evidence>
<accession>A0A7V3E6I5</accession>
<dbReference type="EMBL" id="DSUJ01000008">
    <property type="protein sequence ID" value="HFI90273.1"/>
    <property type="molecule type" value="Genomic_DNA"/>
</dbReference>
<sequence length="212" mass="26258">MNNEILQIQTELQKRLSVPYRWHQKQNDIFDKRTNFIYRIKLFDDLLLEIEKRFKSENDYQMYFDYSLNRWFNFWSAYAVEKIFCSLPDVRPAFNHRDRLKDFSIKGINFDHKSSVYPRKFKFKINYAQQNPAELIKWLYRNQSSEKRKHLHNRLFIIFYNSYGDHWKLKAEIFWLKELIEKYISNFDPNRLISLKLKNDLITYSDIIWAIK</sequence>
<organism evidence="1">
    <name type="scientific">Ignavibacterium album</name>
    <dbReference type="NCBI Taxonomy" id="591197"/>
    <lineage>
        <taxon>Bacteria</taxon>
        <taxon>Pseudomonadati</taxon>
        <taxon>Ignavibacteriota</taxon>
        <taxon>Ignavibacteria</taxon>
        <taxon>Ignavibacteriales</taxon>
        <taxon>Ignavibacteriaceae</taxon>
        <taxon>Ignavibacterium</taxon>
    </lineage>
</organism>
<protein>
    <submittedName>
        <fullName evidence="1">Uncharacterized protein</fullName>
    </submittedName>
</protein>
<reference evidence="1" key="1">
    <citation type="journal article" date="2020" name="mSystems">
        <title>Genome- and Community-Level Interaction Insights into Carbon Utilization and Element Cycling Functions of Hydrothermarchaeota in Hydrothermal Sediment.</title>
        <authorList>
            <person name="Zhou Z."/>
            <person name="Liu Y."/>
            <person name="Xu W."/>
            <person name="Pan J."/>
            <person name="Luo Z.H."/>
            <person name="Li M."/>
        </authorList>
    </citation>
    <scope>NUCLEOTIDE SEQUENCE [LARGE SCALE GENOMIC DNA]</scope>
    <source>
        <strain evidence="1">SpSt-479</strain>
    </source>
</reference>
<dbReference type="AlphaFoldDB" id="A0A7V3E6I5"/>
<proteinExistence type="predicted"/>